<dbReference type="InterPro" id="IPR009015">
    <property type="entry name" value="Fucose_isomerase_N/cen_sf"/>
</dbReference>
<accession>X1RAW9</accession>
<organism evidence="4">
    <name type="scientific">marine sediment metagenome</name>
    <dbReference type="NCBI Taxonomy" id="412755"/>
    <lineage>
        <taxon>unclassified sequences</taxon>
        <taxon>metagenomes</taxon>
        <taxon>ecological metagenomes</taxon>
    </lineage>
</organism>
<proteinExistence type="predicted"/>
<dbReference type="InterPro" id="IPR004216">
    <property type="entry name" value="Fuc/Ara_isomerase_C"/>
</dbReference>
<evidence type="ECO:0000313" key="4">
    <source>
        <dbReference type="EMBL" id="GAI64161.1"/>
    </source>
</evidence>
<dbReference type="GO" id="GO:0006004">
    <property type="term" value="P:fucose metabolic process"/>
    <property type="evidence" value="ECO:0007669"/>
    <property type="project" value="InterPro"/>
</dbReference>
<feature type="domain" description="L-fucose isomerase C-terminal" evidence="3">
    <location>
        <begin position="276"/>
        <end position="399"/>
    </location>
</feature>
<dbReference type="PANTHER" id="PTHR36120">
    <property type="entry name" value="FUCOSE ISOMERASE"/>
    <property type="match status" value="1"/>
</dbReference>
<comment type="caution">
    <text evidence="4">The sequence shown here is derived from an EMBL/GenBank/DDBJ whole genome shotgun (WGS) entry which is preliminary data.</text>
</comment>
<dbReference type="PANTHER" id="PTHR36120:SF1">
    <property type="entry name" value="L-FUCOSE ISOMERASE C-TERMINAL DOMAIN-CONTAINING PROTEIN"/>
    <property type="match status" value="1"/>
</dbReference>
<evidence type="ECO:0000256" key="2">
    <source>
        <dbReference type="ARBA" id="ARBA00023277"/>
    </source>
</evidence>
<evidence type="ECO:0000256" key="1">
    <source>
        <dbReference type="ARBA" id="ARBA00023235"/>
    </source>
</evidence>
<reference evidence="4" key="1">
    <citation type="journal article" date="2014" name="Front. Microbiol.">
        <title>High frequency of phylogenetically diverse reductive dehalogenase-homologous genes in deep subseafloor sedimentary metagenomes.</title>
        <authorList>
            <person name="Kawai M."/>
            <person name="Futagami T."/>
            <person name="Toyoda A."/>
            <person name="Takaki Y."/>
            <person name="Nishi S."/>
            <person name="Hori S."/>
            <person name="Arai W."/>
            <person name="Tsubouchi T."/>
            <person name="Morono Y."/>
            <person name="Uchiyama I."/>
            <person name="Ito T."/>
            <person name="Fujiyama A."/>
            <person name="Inagaki F."/>
            <person name="Takami H."/>
        </authorList>
    </citation>
    <scope>NUCLEOTIDE SEQUENCE</scope>
    <source>
        <strain evidence="4">Expedition CK06-06</strain>
    </source>
</reference>
<dbReference type="SUPFAM" id="SSF50443">
    <property type="entry name" value="FucI/AraA C-terminal domain-like"/>
    <property type="match status" value="1"/>
</dbReference>
<dbReference type="SUPFAM" id="SSF53743">
    <property type="entry name" value="FucI/AraA N-terminal and middle domains"/>
    <property type="match status" value="1"/>
</dbReference>
<sequence>MFQEKGIDGLMIGTMTFGDEVSALSIASAFQDLPVLLFGTKEGAFTAEGCRRSDSFCGTLSISSGLYRRRIPFVFAGIVFPEEESFLESTSDFVRVCSVVRGFIGARVGLVGPRPERFETCIFSEDAMMRQFKQRVVPTSLPDIMKRGDALGDNTPEIQKICQEMKEQADLSALREETIRNIAGLEYALKQFAEEKRLSAMAIQCWTAMQEVYGISSCYAMGRLTDQGIMTACEVDIYGALTMLVQYLASLATTPPHFVDWTIQHQERENVFLAWHCGNAPPSLAGKGSGVTIRYHSILGETLGIERSMGTAEFQLRPGVVTLCRLGEHDGKFKMLITTGESIESDQNLRGSWSWVKVTDLNKLYSTLVKEGFVHHASLIHGDYTRAIKDASEFLGIETVIV</sequence>
<keyword evidence="2" id="KW-0119">Carbohydrate metabolism</keyword>
<dbReference type="GO" id="GO:0008736">
    <property type="term" value="F:L-fucose isomerase activity"/>
    <property type="evidence" value="ECO:0007669"/>
    <property type="project" value="InterPro"/>
</dbReference>
<dbReference type="AlphaFoldDB" id="X1RAW9"/>
<protein>
    <recommendedName>
        <fullName evidence="3">L-fucose isomerase C-terminal domain-containing protein</fullName>
    </recommendedName>
</protein>
<dbReference type="GO" id="GO:0005737">
    <property type="term" value="C:cytoplasm"/>
    <property type="evidence" value="ECO:0007669"/>
    <property type="project" value="InterPro"/>
</dbReference>
<name>X1RAW9_9ZZZZ</name>
<keyword evidence="1" id="KW-0413">Isomerase</keyword>
<gene>
    <name evidence="4" type="ORF">S12H4_01891</name>
</gene>
<dbReference type="InterPro" id="IPR015888">
    <property type="entry name" value="Fuc_isomerase_C"/>
</dbReference>
<dbReference type="EMBL" id="BARW01000414">
    <property type="protein sequence ID" value="GAI64161.1"/>
    <property type="molecule type" value="Genomic_DNA"/>
</dbReference>
<dbReference type="Pfam" id="PF02952">
    <property type="entry name" value="Fucose_iso_C"/>
    <property type="match status" value="1"/>
</dbReference>
<evidence type="ECO:0000259" key="3">
    <source>
        <dbReference type="Pfam" id="PF02952"/>
    </source>
</evidence>